<dbReference type="OrthoDB" id="2384350at2759"/>
<accession>A0A1X7U5G7</accession>
<evidence type="ECO:0000256" key="1">
    <source>
        <dbReference type="ARBA" id="ARBA00022786"/>
    </source>
</evidence>
<evidence type="ECO:0000259" key="2">
    <source>
        <dbReference type="Pfam" id="PF00632"/>
    </source>
</evidence>
<dbReference type="STRING" id="400682.A0A1X7U5G7"/>
<sequence>MRARSTQPKILRHLIPSQGVNDSYHNIKDVKTVLHGVVKTESSEHNITLGDVLAFTTGASSIPPVGFTNRPSIQFHSVSISKFAKANTCGNVLRLSMLTNSYEEFRDVFCFSIASSIGFGKV</sequence>
<dbReference type="AlphaFoldDB" id="A0A1X7U5G7"/>
<dbReference type="InterPro" id="IPR035983">
    <property type="entry name" value="Hect_E3_ubiquitin_ligase"/>
</dbReference>
<name>A0A1X7U5G7_AMPQE</name>
<dbReference type="InParanoid" id="A0A1X7U5G7"/>
<feature type="domain" description="HECT" evidence="2">
    <location>
        <begin position="24"/>
        <end position="120"/>
    </location>
</feature>
<dbReference type="SUPFAM" id="SSF56204">
    <property type="entry name" value="Hect, E3 ligase catalytic domain"/>
    <property type="match status" value="1"/>
</dbReference>
<evidence type="ECO:0000313" key="3">
    <source>
        <dbReference type="EnsemblMetazoa" id="Aqu2.1.22774_001"/>
    </source>
</evidence>
<reference evidence="3" key="1">
    <citation type="submission" date="2017-05" db="UniProtKB">
        <authorList>
            <consortium name="EnsemblMetazoa"/>
        </authorList>
    </citation>
    <scope>IDENTIFICATION</scope>
</reference>
<dbReference type="eggNOG" id="ENOG502SZ58">
    <property type="taxonomic scope" value="Eukaryota"/>
</dbReference>
<dbReference type="InterPro" id="IPR000569">
    <property type="entry name" value="HECT_dom"/>
</dbReference>
<protein>
    <recommendedName>
        <fullName evidence="2">HECT domain-containing protein</fullName>
    </recommendedName>
</protein>
<dbReference type="EnsemblMetazoa" id="Aqu2.1.22774_001">
    <property type="protein sequence ID" value="Aqu2.1.22774_001"/>
    <property type="gene ID" value="Aqu2.1.22774"/>
</dbReference>
<organism evidence="3">
    <name type="scientific">Amphimedon queenslandica</name>
    <name type="common">Sponge</name>
    <dbReference type="NCBI Taxonomy" id="400682"/>
    <lineage>
        <taxon>Eukaryota</taxon>
        <taxon>Metazoa</taxon>
        <taxon>Porifera</taxon>
        <taxon>Demospongiae</taxon>
        <taxon>Heteroscleromorpha</taxon>
        <taxon>Haplosclerida</taxon>
        <taxon>Niphatidae</taxon>
        <taxon>Amphimedon</taxon>
    </lineage>
</organism>
<dbReference type="Gene3D" id="3.30.2410.10">
    <property type="entry name" value="Hect, E3 ligase catalytic domain"/>
    <property type="match status" value="1"/>
</dbReference>
<dbReference type="GO" id="GO:0004842">
    <property type="term" value="F:ubiquitin-protein transferase activity"/>
    <property type="evidence" value="ECO:0007669"/>
    <property type="project" value="InterPro"/>
</dbReference>
<keyword evidence="1" id="KW-0833">Ubl conjugation pathway</keyword>
<dbReference type="Pfam" id="PF00632">
    <property type="entry name" value="HECT"/>
    <property type="match status" value="1"/>
</dbReference>
<proteinExistence type="predicted"/>